<sequence length="254" mass="28094">MGAAVAHLCMSEFGPEWQQKNIGQCVWISPVHGGSASLLPSWASGFRADRSDVFPAPELLTKDISKMTASWPCLVAMCPQTHVGSRSCQAAANHVFAKTPTKQYTLGELGKYLEDVSGCVQGRANGAGFLSDVQDIWAKLEVPAVPLRILYSTGIRTMSQMKYTTEDLSEWPEVWAREYGDGTMLASTVEKIARNWQEESPELDIQMFTESWGVSHRNMVSCTFTCDLVPQILTGVAKPGRRITENSGSRNWLW</sequence>
<name>A0A7S1AFB2_NOCSC</name>
<proteinExistence type="predicted"/>
<dbReference type="AlphaFoldDB" id="A0A7S1AFB2"/>
<protein>
    <submittedName>
        <fullName evidence="1">Uncharacterized protein</fullName>
    </submittedName>
</protein>
<evidence type="ECO:0000313" key="1">
    <source>
        <dbReference type="EMBL" id="CAD8852204.1"/>
    </source>
</evidence>
<dbReference type="EMBL" id="HBFQ01037598">
    <property type="protein sequence ID" value="CAD8852204.1"/>
    <property type="molecule type" value="Transcribed_RNA"/>
</dbReference>
<accession>A0A7S1AFB2</accession>
<reference evidence="1" key="1">
    <citation type="submission" date="2021-01" db="EMBL/GenBank/DDBJ databases">
        <authorList>
            <person name="Corre E."/>
            <person name="Pelletier E."/>
            <person name="Niang G."/>
            <person name="Scheremetjew M."/>
            <person name="Finn R."/>
            <person name="Kale V."/>
            <person name="Holt S."/>
            <person name="Cochrane G."/>
            <person name="Meng A."/>
            <person name="Brown T."/>
            <person name="Cohen L."/>
        </authorList>
    </citation>
    <scope>NUCLEOTIDE SEQUENCE</scope>
</reference>
<gene>
    <name evidence="1" type="ORF">NSCI0253_LOCUS26554</name>
</gene>
<organism evidence="1">
    <name type="scientific">Noctiluca scintillans</name>
    <name type="common">Sea sparkle</name>
    <name type="synonym">Red tide dinoflagellate</name>
    <dbReference type="NCBI Taxonomy" id="2966"/>
    <lineage>
        <taxon>Eukaryota</taxon>
        <taxon>Sar</taxon>
        <taxon>Alveolata</taxon>
        <taxon>Dinophyceae</taxon>
        <taxon>Noctilucales</taxon>
        <taxon>Noctilucaceae</taxon>
        <taxon>Noctiluca</taxon>
    </lineage>
</organism>